<evidence type="ECO:0000313" key="2">
    <source>
        <dbReference type="Proteomes" id="UP000649604"/>
    </source>
</evidence>
<organism evidence="1 2">
    <name type="scientific">candidate division KSB3 bacterium</name>
    <dbReference type="NCBI Taxonomy" id="2044937"/>
    <lineage>
        <taxon>Bacteria</taxon>
        <taxon>candidate division KSB3</taxon>
    </lineage>
</organism>
<comment type="caution">
    <text evidence="1">The sequence shown here is derived from an EMBL/GenBank/DDBJ whole genome shotgun (WGS) entry which is preliminary data.</text>
</comment>
<sequence length="91" mass="10897">MAETLGSLADKITILELKRYYMYQQTQRQDVSGEHRQTCQHKFAVLTEQRDDLIAEIDQLFHDVLTGTQTLKVYRQYKMYNDPRYRLPPRS</sequence>
<protein>
    <submittedName>
        <fullName evidence="1">DUF4254 domain-containing protein</fullName>
    </submittedName>
</protein>
<dbReference type="Pfam" id="PF14063">
    <property type="entry name" value="DUF4254"/>
    <property type="match status" value="1"/>
</dbReference>
<gene>
    <name evidence="1" type="ORF">GF339_16525</name>
</gene>
<proteinExistence type="predicted"/>
<name>A0A9D5JXX2_9BACT</name>
<dbReference type="Proteomes" id="UP000649604">
    <property type="component" value="Unassembled WGS sequence"/>
</dbReference>
<accession>A0A9D5JXX2</accession>
<evidence type="ECO:0000313" key="1">
    <source>
        <dbReference type="EMBL" id="MBD3326194.1"/>
    </source>
</evidence>
<dbReference type="AlphaFoldDB" id="A0A9D5JXX2"/>
<dbReference type="InterPro" id="IPR025350">
    <property type="entry name" value="DUF4254"/>
</dbReference>
<dbReference type="EMBL" id="WJJP01000535">
    <property type="protein sequence ID" value="MBD3326194.1"/>
    <property type="molecule type" value="Genomic_DNA"/>
</dbReference>
<reference evidence="1" key="1">
    <citation type="submission" date="2019-11" db="EMBL/GenBank/DDBJ databases">
        <title>Microbial mats filling the niche in hypersaline microbial mats.</title>
        <authorList>
            <person name="Wong H.L."/>
            <person name="Macleod F.I."/>
            <person name="White R.A. III"/>
            <person name="Burns B.P."/>
        </authorList>
    </citation>
    <scope>NUCLEOTIDE SEQUENCE</scope>
    <source>
        <strain evidence="1">Rbin_158</strain>
    </source>
</reference>